<dbReference type="OMA" id="AFNKAMH"/>
<dbReference type="SUPFAM" id="SSF53335">
    <property type="entry name" value="S-adenosyl-L-methionine-dependent methyltransferases"/>
    <property type="match status" value="1"/>
</dbReference>
<dbReference type="EMBL" id="KE546988">
    <property type="protein sequence ID" value="EPY54198.1"/>
    <property type="molecule type" value="Genomic_DNA"/>
</dbReference>
<dbReference type="Pfam" id="PF08241">
    <property type="entry name" value="Methyltransf_11"/>
    <property type="match status" value="1"/>
</dbReference>
<keyword evidence="9" id="KW-1185">Reference proteome</keyword>
<keyword evidence="6" id="KW-1207">Sterol metabolism</keyword>
<dbReference type="InterPro" id="IPR013216">
    <property type="entry name" value="Methyltransf_11"/>
</dbReference>
<evidence type="ECO:0000313" key="8">
    <source>
        <dbReference type="EMBL" id="EPY54198.1"/>
    </source>
</evidence>
<sequence>MTASSSAVNQDQELSRLLHGKNAENKTGLSAIASKDLNQQKKKLAEYFQYWDKNYNDESQGDLDNRVSEYKKLVNNYYDLATDLYEYGWCQSFHFSRFYKGEAFAQSIARHEHYLAHRMGISANSRVLDVGCGVGGPAREITEFTGCNLVGLNNNDYQISRAVNYAIKRNLDKKQVFVKGDFMKMPFDDNTFDYVYAIEATVHAPSLEGVYSEIFRVLKPGGVFGVYEWVMSDDYDSSNPEHRRVAYNIEVGDGIPKMVRKCDALEAINKAGFELLDQEDLAENDNPELPWYYPITGDVTKCQNIWDFITVFRTSSLGKFITRHSVKLLEKIGMASKGTSEVSDTLAIAQEGLIEGGKKKLFTPMYLMIVYTILKLEA</sequence>
<dbReference type="PANTHER" id="PTHR44068:SF1">
    <property type="entry name" value="HYPOTHETICAL LOC100005854"/>
    <property type="match status" value="1"/>
</dbReference>
<evidence type="ECO:0000313" key="9">
    <source>
        <dbReference type="Proteomes" id="UP000015464"/>
    </source>
</evidence>
<dbReference type="HOGENOM" id="CLU_039068_5_3_1"/>
<evidence type="ECO:0000256" key="3">
    <source>
        <dbReference type="ARBA" id="ARBA00022691"/>
    </source>
</evidence>
<dbReference type="GO" id="GO:0032259">
    <property type="term" value="P:methylation"/>
    <property type="evidence" value="ECO:0007669"/>
    <property type="project" value="UniProtKB-KW"/>
</dbReference>
<feature type="domain" description="SAM-dependent methyltransferase Erg6/SMT-type" evidence="7">
    <location>
        <begin position="77"/>
        <end position="373"/>
    </location>
</feature>
<keyword evidence="3 5" id="KW-0949">S-adenosyl-L-methionine</keyword>
<dbReference type="Pfam" id="PF08498">
    <property type="entry name" value="Sterol_MT_C"/>
    <property type="match status" value="1"/>
</dbReference>
<dbReference type="RefSeq" id="XP_013021807.1">
    <property type="nucleotide sequence ID" value="XM_013166353.1"/>
</dbReference>
<dbReference type="GO" id="GO:0006696">
    <property type="term" value="P:ergosterol biosynthetic process"/>
    <property type="evidence" value="ECO:0007669"/>
    <property type="project" value="EnsemblFungi"/>
</dbReference>
<dbReference type="InterPro" id="IPR029063">
    <property type="entry name" value="SAM-dependent_MTases_sf"/>
</dbReference>
<name>S9W2D4_SCHCR</name>
<dbReference type="CDD" id="cd02440">
    <property type="entry name" value="AdoMet_MTases"/>
    <property type="match status" value="1"/>
</dbReference>
<dbReference type="Proteomes" id="UP000015464">
    <property type="component" value="Unassembled WGS sequence"/>
</dbReference>
<dbReference type="InterPro" id="IPR050447">
    <property type="entry name" value="Erg6_SMT_methyltransf"/>
</dbReference>
<gene>
    <name evidence="8" type="ORF">SPOG_04091</name>
</gene>
<dbReference type="PROSITE" id="PS51685">
    <property type="entry name" value="SAM_MT_ERG6_SMT"/>
    <property type="match status" value="1"/>
</dbReference>
<evidence type="ECO:0000256" key="2">
    <source>
        <dbReference type="ARBA" id="ARBA00022679"/>
    </source>
</evidence>
<comment type="similarity">
    <text evidence="4 5 6">Belongs to the class I-like SAM-binding methyltransferase superfamily. Erg6/SMT family.</text>
</comment>
<dbReference type="GO" id="GO:0003838">
    <property type="term" value="F:sterol 24-C-methyltransferase activity"/>
    <property type="evidence" value="ECO:0007669"/>
    <property type="project" value="EnsemblFungi"/>
</dbReference>
<keyword evidence="6" id="KW-0756">Sterol biosynthesis</keyword>
<keyword evidence="6" id="KW-0753">Steroid metabolism</keyword>
<dbReference type="InterPro" id="IPR030384">
    <property type="entry name" value="MeTrfase_SMT"/>
</dbReference>
<evidence type="ECO:0000256" key="4">
    <source>
        <dbReference type="ARBA" id="ARBA00038188"/>
    </source>
</evidence>
<comment type="pathway">
    <text evidence="6">Steroid metabolism.</text>
</comment>
<evidence type="ECO:0000256" key="6">
    <source>
        <dbReference type="RuleBase" id="RU362025"/>
    </source>
</evidence>
<dbReference type="AlphaFoldDB" id="S9W2D4"/>
<keyword evidence="2 5" id="KW-0808">Transferase</keyword>
<organism evidence="8 9">
    <name type="scientific">Schizosaccharomyces cryophilus (strain OY26 / ATCC MYA-4695 / CBS 11777 / NBRC 106824 / NRRL Y48691)</name>
    <name type="common">Fission yeast</name>
    <dbReference type="NCBI Taxonomy" id="653667"/>
    <lineage>
        <taxon>Eukaryota</taxon>
        <taxon>Fungi</taxon>
        <taxon>Dikarya</taxon>
        <taxon>Ascomycota</taxon>
        <taxon>Taphrinomycotina</taxon>
        <taxon>Schizosaccharomycetes</taxon>
        <taxon>Schizosaccharomycetales</taxon>
        <taxon>Schizosaccharomycetaceae</taxon>
        <taxon>Schizosaccharomyces</taxon>
    </lineage>
</organism>
<dbReference type="GO" id="GO:0042802">
    <property type="term" value="F:identical protein binding"/>
    <property type="evidence" value="ECO:0007669"/>
    <property type="project" value="EnsemblFungi"/>
</dbReference>
<dbReference type="GO" id="GO:0005811">
    <property type="term" value="C:lipid droplet"/>
    <property type="evidence" value="ECO:0007669"/>
    <property type="project" value="EnsemblFungi"/>
</dbReference>
<dbReference type="eggNOG" id="KOG1269">
    <property type="taxonomic scope" value="Eukaryota"/>
</dbReference>
<keyword evidence="6" id="KW-0444">Lipid biosynthesis</keyword>
<dbReference type="STRING" id="653667.S9W2D4"/>
<proteinExistence type="inferred from homology"/>
<keyword evidence="6" id="KW-0752">Steroid biosynthesis</keyword>
<dbReference type="InterPro" id="IPR013705">
    <property type="entry name" value="Sterol_MeTrfase_C"/>
</dbReference>
<keyword evidence="6" id="KW-0443">Lipid metabolism</keyword>
<evidence type="ECO:0000256" key="5">
    <source>
        <dbReference type="PROSITE-ProRule" id="PRU01022"/>
    </source>
</evidence>
<reference evidence="8 9" key="1">
    <citation type="journal article" date="2011" name="Science">
        <title>Comparative functional genomics of the fission yeasts.</title>
        <authorList>
            <person name="Rhind N."/>
            <person name="Chen Z."/>
            <person name="Yassour M."/>
            <person name="Thompson D.A."/>
            <person name="Haas B.J."/>
            <person name="Habib N."/>
            <person name="Wapinski I."/>
            <person name="Roy S."/>
            <person name="Lin M.F."/>
            <person name="Heiman D.I."/>
            <person name="Young S.K."/>
            <person name="Furuya K."/>
            <person name="Guo Y."/>
            <person name="Pidoux A."/>
            <person name="Chen H.M."/>
            <person name="Robbertse B."/>
            <person name="Goldberg J.M."/>
            <person name="Aoki K."/>
            <person name="Bayne E.H."/>
            <person name="Berlin A.M."/>
            <person name="Desjardins C.A."/>
            <person name="Dobbs E."/>
            <person name="Dukaj L."/>
            <person name="Fan L."/>
            <person name="FitzGerald M.G."/>
            <person name="French C."/>
            <person name="Gujja S."/>
            <person name="Hansen K."/>
            <person name="Keifenheim D."/>
            <person name="Levin J.Z."/>
            <person name="Mosher R.A."/>
            <person name="Mueller C.A."/>
            <person name="Pfiffner J."/>
            <person name="Priest M."/>
            <person name="Russ C."/>
            <person name="Smialowska A."/>
            <person name="Swoboda P."/>
            <person name="Sykes S.M."/>
            <person name="Vaughn M."/>
            <person name="Vengrova S."/>
            <person name="Yoder R."/>
            <person name="Zeng Q."/>
            <person name="Allshire R."/>
            <person name="Baulcombe D."/>
            <person name="Birren B.W."/>
            <person name="Brown W."/>
            <person name="Ekwall K."/>
            <person name="Kellis M."/>
            <person name="Leatherwood J."/>
            <person name="Levin H."/>
            <person name="Margalit H."/>
            <person name="Martienssen R."/>
            <person name="Nieduszynski C.A."/>
            <person name="Spatafora J.W."/>
            <person name="Friedman N."/>
            <person name="Dalgaard J.Z."/>
            <person name="Baumann P."/>
            <person name="Niki H."/>
            <person name="Regev A."/>
            <person name="Nusbaum C."/>
        </authorList>
    </citation>
    <scope>NUCLEOTIDE SEQUENCE [LARGE SCALE GENOMIC DNA]</scope>
    <source>
        <strain evidence="9">OY26 / ATCC MYA-4695 / CBS 11777 / NBRC 106824 / NRRL Y48691</strain>
    </source>
</reference>
<protein>
    <recommendedName>
        <fullName evidence="6">Sterol 24-C-methyltransferase</fullName>
        <ecNumber evidence="6">2.1.1.-</ecNumber>
    </recommendedName>
    <alternativeName>
        <fullName evidence="6">Delta(24)-sterol C-methyltransferase</fullName>
    </alternativeName>
</protein>
<dbReference type="GO" id="GO:0005783">
    <property type="term" value="C:endoplasmic reticulum"/>
    <property type="evidence" value="ECO:0007669"/>
    <property type="project" value="EnsemblFungi"/>
</dbReference>
<dbReference type="OrthoDB" id="540004at2759"/>
<dbReference type="GeneID" id="25038405"/>
<dbReference type="EC" id="2.1.1.-" evidence="6"/>
<comment type="function">
    <text evidence="6">Catalyzes the transfer of methyl groups from S-adenosyl-methionine to the C-24 of sterols.</text>
</comment>
<keyword evidence="1 5" id="KW-0489">Methyltransferase</keyword>
<accession>S9W2D4</accession>
<dbReference type="PANTHER" id="PTHR44068">
    <property type="entry name" value="ZGC:194242"/>
    <property type="match status" value="1"/>
</dbReference>
<dbReference type="Gene3D" id="3.40.50.150">
    <property type="entry name" value="Vaccinia Virus protein VP39"/>
    <property type="match status" value="1"/>
</dbReference>
<evidence type="ECO:0000256" key="1">
    <source>
        <dbReference type="ARBA" id="ARBA00022603"/>
    </source>
</evidence>
<evidence type="ECO:0000259" key="7">
    <source>
        <dbReference type="PROSITE" id="PS51685"/>
    </source>
</evidence>